<evidence type="ECO:0000313" key="5">
    <source>
        <dbReference type="Proteomes" id="UP000619788"/>
    </source>
</evidence>
<sequence length="349" mass="36798">MRGQGRRGLLALSLALVTAAAVTTACSAGEAAPTGSPAASDTTTVPAAPARPQVTVAEATRALKDILAADAVLGAADPQRLTDQNQLLKQARDGYLALTQAAFTSAASMKQDTPLRTWGEPQLLVPRLNQGPAWFAAVVDRRDAGGRARPALLTVVRAGQGWQISSMSLLDTAPPEIARDAEGYAAALGADDPGVQISPRLMAPLHATTAEEGRAGFATGLIADGPHTTAHATEIISLREEGKHEGLGYDSIFAAANYPVHALRTADGGALIMYSLIRTTTWTAKIYHSAEDLLAKVPEDQREDHRKTLKKEVRIVETQQYVSTVPPKSSRELARVIGYVGGITRVTSS</sequence>
<comment type="caution">
    <text evidence="4">The sequence shown here is derived from an EMBL/GenBank/DDBJ whole genome shotgun (WGS) entry which is preliminary data.</text>
</comment>
<dbReference type="RefSeq" id="WP_204062184.1">
    <property type="nucleotide sequence ID" value="NZ_BOOJ01000006.1"/>
</dbReference>
<dbReference type="PROSITE" id="PS51318">
    <property type="entry name" value="TAT"/>
    <property type="match status" value="1"/>
</dbReference>
<name>A0A8J3WII7_9ACTN</name>
<proteinExistence type="predicted"/>
<evidence type="ECO:0000313" key="4">
    <source>
        <dbReference type="EMBL" id="GIH89792.1"/>
    </source>
</evidence>
<dbReference type="InterPro" id="IPR058407">
    <property type="entry name" value="DUF8094"/>
</dbReference>
<feature type="domain" description="DUF8094" evidence="3">
    <location>
        <begin position="51"/>
        <end position="347"/>
    </location>
</feature>
<evidence type="ECO:0000256" key="2">
    <source>
        <dbReference type="SAM" id="SignalP"/>
    </source>
</evidence>
<dbReference type="PROSITE" id="PS51257">
    <property type="entry name" value="PROKAR_LIPOPROTEIN"/>
    <property type="match status" value="1"/>
</dbReference>
<dbReference type="Proteomes" id="UP000619788">
    <property type="component" value="Unassembled WGS sequence"/>
</dbReference>
<protein>
    <submittedName>
        <fullName evidence="4">Putative lipoprotein</fullName>
    </submittedName>
</protein>
<evidence type="ECO:0000256" key="1">
    <source>
        <dbReference type="SAM" id="MobiDB-lite"/>
    </source>
</evidence>
<dbReference type="InterPro" id="IPR006311">
    <property type="entry name" value="TAT_signal"/>
</dbReference>
<reference evidence="4 5" key="1">
    <citation type="submission" date="2021-01" db="EMBL/GenBank/DDBJ databases">
        <title>Whole genome shotgun sequence of Planobispora siamensis NBRC 107568.</title>
        <authorList>
            <person name="Komaki H."/>
            <person name="Tamura T."/>
        </authorList>
    </citation>
    <scope>NUCLEOTIDE SEQUENCE [LARGE SCALE GENOMIC DNA]</scope>
    <source>
        <strain evidence="4 5">NBRC 107568</strain>
    </source>
</reference>
<keyword evidence="4" id="KW-0449">Lipoprotein</keyword>
<organism evidence="4 5">
    <name type="scientific">Planobispora siamensis</name>
    <dbReference type="NCBI Taxonomy" id="936338"/>
    <lineage>
        <taxon>Bacteria</taxon>
        <taxon>Bacillati</taxon>
        <taxon>Actinomycetota</taxon>
        <taxon>Actinomycetes</taxon>
        <taxon>Streptosporangiales</taxon>
        <taxon>Streptosporangiaceae</taxon>
        <taxon>Planobispora</taxon>
    </lineage>
</organism>
<feature type="signal peptide" evidence="2">
    <location>
        <begin position="1"/>
        <end position="27"/>
    </location>
</feature>
<keyword evidence="5" id="KW-1185">Reference proteome</keyword>
<dbReference type="AlphaFoldDB" id="A0A8J3WII7"/>
<dbReference type="EMBL" id="BOOJ01000006">
    <property type="protein sequence ID" value="GIH89792.1"/>
    <property type="molecule type" value="Genomic_DNA"/>
</dbReference>
<dbReference type="Pfam" id="PF26366">
    <property type="entry name" value="DUF8094"/>
    <property type="match status" value="1"/>
</dbReference>
<feature type="chain" id="PRO_5035316184" evidence="2">
    <location>
        <begin position="28"/>
        <end position="349"/>
    </location>
</feature>
<evidence type="ECO:0000259" key="3">
    <source>
        <dbReference type="Pfam" id="PF26366"/>
    </source>
</evidence>
<feature type="region of interest" description="Disordered" evidence="1">
    <location>
        <begin position="29"/>
        <end position="51"/>
    </location>
</feature>
<keyword evidence="2" id="KW-0732">Signal</keyword>
<accession>A0A8J3WII7</accession>
<gene>
    <name evidence="4" type="ORF">Psi01_04220</name>
</gene>